<dbReference type="InterPro" id="IPR036116">
    <property type="entry name" value="FN3_sf"/>
</dbReference>
<dbReference type="EMBL" id="CP001941">
    <property type="protein sequence ID" value="ADD09018.1"/>
    <property type="molecule type" value="Genomic_DNA"/>
</dbReference>
<dbReference type="InterPro" id="IPR007742">
    <property type="entry name" value="NosD_dom"/>
</dbReference>
<keyword evidence="2" id="KW-0677">Repeat</keyword>
<dbReference type="SUPFAM" id="SSF51126">
    <property type="entry name" value="Pectin lyase-like"/>
    <property type="match status" value="2"/>
</dbReference>
<dbReference type="GO" id="GO:0006508">
    <property type="term" value="P:proteolysis"/>
    <property type="evidence" value="ECO:0007669"/>
    <property type="project" value="InterPro"/>
</dbReference>
<dbReference type="PANTHER" id="PTHR22990:SF15">
    <property type="entry name" value="F-BOX ONLY PROTEIN 10"/>
    <property type="match status" value="1"/>
</dbReference>
<dbReference type="PROSITE" id="PS50853">
    <property type="entry name" value="FN3"/>
    <property type="match status" value="1"/>
</dbReference>
<dbReference type="GO" id="GO:0008234">
    <property type="term" value="F:cysteine-type peptidase activity"/>
    <property type="evidence" value="ECO:0007669"/>
    <property type="project" value="InterPro"/>
</dbReference>
<dbReference type="CDD" id="cd00063">
    <property type="entry name" value="FN3"/>
    <property type="match status" value="1"/>
</dbReference>
<proteinExistence type="predicted"/>
<dbReference type="Pfam" id="PF00041">
    <property type="entry name" value="fn3"/>
    <property type="match status" value="1"/>
</dbReference>
<dbReference type="PANTHER" id="PTHR22990">
    <property type="entry name" value="F-BOX ONLY PROTEIN"/>
    <property type="match status" value="1"/>
</dbReference>
<dbReference type="InterPro" id="IPR038765">
    <property type="entry name" value="Papain-like_cys_pep_sf"/>
</dbReference>
<dbReference type="InterPro" id="IPR013783">
    <property type="entry name" value="Ig-like_fold"/>
</dbReference>
<dbReference type="SMART" id="SM00060">
    <property type="entry name" value="FN3"/>
    <property type="match status" value="1"/>
</dbReference>
<dbReference type="SMART" id="SM00645">
    <property type="entry name" value="Pept_C1"/>
    <property type="match status" value="1"/>
</dbReference>
<dbReference type="NCBIfam" id="TIGR03804">
    <property type="entry name" value="para_beta_helix"/>
    <property type="match status" value="4"/>
</dbReference>
<dbReference type="InterPro" id="IPR006626">
    <property type="entry name" value="PbH1"/>
</dbReference>
<dbReference type="InterPro" id="IPR012334">
    <property type="entry name" value="Pectin_lyas_fold"/>
</dbReference>
<dbReference type="InterPro" id="IPR039448">
    <property type="entry name" value="Beta_helix"/>
</dbReference>
<comment type="pathway">
    <text evidence="1">Protein modification; protein ubiquitination.</text>
</comment>
<dbReference type="Gene3D" id="3.90.70.10">
    <property type="entry name" value="Cysteine proteinases"/>
    <property type="match status" value="1"/>
</dbReference>
<evidence type="ECO:0000256" key="3">
    <source>
        <dbReference type="ARBA" id="ARBA00022786"/>
    </source>
</evidence>
<dbReference type="Gene3D" id="2.60.40.10">
    <property type="entry name" value="Immunoglobulins"/>
    <property type="match status" value="1"/>
</dbReference>
<dbReference type="KEGG" id="abi:Aboo_1209"/>
<evidence type="ECO:0000256" key="1">
    <source>
        <dbReference type="ARBA" id="ARBA00004906"/>
    </source>
</evidence>
<dbReference type="NCBIfam" id="TIGR03024">
    <property type="entry name" value="arch_PEF_CTERM"/>
    <property type="match status" value="1"/>
</dbReference>
<name>B5IFT4_ACIB4</name>
<dbReference type="InterPro" id="IPR003961">
    <property type="entry name" value="FN3_dom"/>
</dbReference>
<dbReference type="Pfam" id="PF00112">
    <property type="entry name" value="Peptidase_C1"/>
    <property type="match status" value="1"/>
</dbReference>
<dbReference type="InterPro" id="IPR017474">
    <property type="entry name" value="PEF_CTERM_C"/>
</dbReference>
<dbReference type="InterPro" id="IPR011050">
    <property type="entry name" value="Pectin_lyase_fold/virulence"/>
</dbReference>
<evidence type="ECO:0000313" key="5">
    <source>
        <dbReference type="Proteomes" id="UP000001400"/>
    </source>
</evidence>
<dbReference type="SMART" id="SM00710">
    <property type="entry name" value="PbH1"/>
    <property type="match status" value="13"/>
</dbReference>
<dbReference type="SUPFAM" id="SSF54001">
    <property type="entry name" value="Cysteine proteinases"/>
    <property type="match status" value="1"/>
</dbReference>
<dbReference type="eggNOG" id="arCOG03607">
    <property type="taxonomic scope" value="Archaea"/>
</dbReference>
<evidence type="ECO:0000256" key="2">
    <source>
        <dbReference type="ARBA" id="ARBA00022737"/>
    </source>
</evidence>
<dbReference type="HOGENOM" id="CLU_005904_0_0_2"/>
<dbReference type="InterPro" id="IPR051550">
    <property type="entry name" value="SCF-Subunits/Alg-Epimerases"/>
</dbReference>
<dbReference type="Pfam" id="PF13229">
    <property type="entry name" value="Beta_helix"/>
    <property type="match status" value="1"/>
</dbReference>
<dbReference type="Pfam" id="PF05048">
    <property type="entry name" value="NosD"/>
    <property type="match status" value="1"/>
</dbReference>
<gene>
    <name evidence="4" type="ordered locus">Aboo_1209</name>
</gene>
<dbReference type="OrthoDB" id="62381at2157"/>
<organism evidence="4 5">
    <name type="scientific">Aciduliprofundum boonei (strain DSM 19572 / T469)</name>
    <dbReference type="NCBI Taxonomy" id="439481"/>
    <lineage>
        <taxon>Archaea</taxon>
        <taxon>Methanobacteriati</taxon>
        <taxon>Thermoplasmatota</taxon>
        <taxon>DHVE2 group</taxon>
        <taxon>Candidatus Aciduliprofundum</taxon>
    </lineage>
</organism>
<dbReference type="eggNOG" id="arCOG02499">
    <property type="taxonomic scope" value="Archaea"/>
</dbReference>
<protein>
    <submittedName>
        <fullName evidence="4">Fibronectin type III domain protein</fullName>
    </submittedName>
</protein>
<dbReference type="eggNOG" id="arCOG05978">
    <property type="taxonomic scope" value="Archaea"/>
</dbReference>
<evidence type="ECO:0000313" key="4">
    <source>
        <dbReference type="EMBL" id="ADD09018.1"/>
    </source>
</evidence>
<dbReference type="Gene3D" id="2.160.20.10">
    <property type="entry name" value="Single-stranded right-handed beta-helix, Pectin lyase-like"/>
    <property type="match status" value="2"/>
</dbReference>
<keyword evidence="5" id="KW-1185">Reference proteome</keyword>
<dbReference type="AlphaFoldDB" id="B5IFT4"/>
<dbReference type="RefSeq" id="WP_008085679.1">
    <property type="nucleotide sequence ID" value="NC_013926.1"/>
</dbReference>
<sequence length="1242" mass="140010">MVETKSSGFVKVLVISLVLLMIFSGLGVVMNATGVSTHKTSLTSNEANVVKAHILDTSFSDFKFKKISQGDINKMLELREKIIGRLNESDGGKSYHNLPEYNMENSAVRMEHLSYMNTRIDFNNNATPMIDGHATGLILPDRKELENLIGHKMIIGLNTKVREPSSVRWDLDPHFPPVGDQEWQGSCTAWAVSYYQNGFLQRMIYNWTDDSLGHLMSPSWTYNKANFGEDGGSTFEGNIEVIESVGDATLANMTYNPSDYVSWGDENAWRDAPKHRIGNYYLVYFGNDSGIATIKELLQEGYLVTFGIDASQFGNGFADGNYIISSQEYNSNSPNHAQTIVGYDDNITDDGDVGAFRVVNSWGTDWGDHGFYWITYKALEEKISQGWPYARVLVPLSQHPYNPKLLAIWHFSNPGPRDAPVNITIGSENSSLYRTPIWNGGNHYFPSFMALDITEFYNEWVNSSYKDKFYLKIGSSSSGSSTVDSFKIDYYPYGYKYLWQNSTESRDVPAITPLIIKSAEFMPSEYFPYIYINPIHTIFHKYYHLNVTDVILGNAGNSTDALLFYAEATNGWSVHPSYKKIVLRSNEIQNIELNITPPNNVKLGDKTTIKIKVISQNDTSKSYMLNIKEIYLSNIIYIDGDSDFKYQAKIFGWPGNGSEDNPYIISGHKIDASNISFGIYIRNTRVHFIVTDCEIYHSSAYYSWPTPYGEGVWLYNVWYAKIYNNIFHNNGNHTLLRGGDGIFLQYSLYSLVFNNIVYNNWNGITLYYSYENIIKSNIIKNNGESGISILSSGKNSLYHNNMTNNGIFLYGGFNTYITQKIPINNTINGKSVFYYINSNHNFTAPPNIGEIILGNVSNLKIENTTLLGLNYGIQIAYSSNVTIINSTVEGISIQGSNNITVDNTHCEGGIDGVVTMGSSKILIKNSTFKNKQIGVYFFDTEKSIAVNNTFYDCESGIEIVFSSNNLVKNNHIVGNYNEDGIYVYYSQKNSIENNTIYYEKYGVFLNRYSKYNILIYNTISKSSKYGVYMASFSEYNIIYNNSFYYNHGSGDTYNSSHIQARDDGSDNWWNSTSGIGNYWQDWANNNNSNDKNGDGIVDWPYNIDGSAGAKDYYPLRCSVEESTPSHPFNLNAKTGNGYVNLSWNQPLCNGSSNITLYKIYRNGTLIATVPATQLWYNDTNVVPGVNYSYYVTAVNSVGESQPSNTVKATPTGAIPEFSSAWIAIITILSLLVVFRRRKVKKT</sequence>
<dbReference type="STRING" id="439481.Aboo_1209"/>
<dbReference type="SUPFAM" id="SSF49265">
    <property type="entry name" value="Fibronectin type III"/>
    <property type="match status" value="1"/>
</dbReference>
<dbReference type="GeneID" id="8828171"/>
<dbReference type="InterPro" id="IPR000668">
    <property type="entry name" value="Peptidase_C1A_C"/>
</dbReference>
<dbReference type="Proteomes" id="UP000001400">
    <property type="component" value="Chromosome"/>
</dbReference>
<dbReference type="CDD" id="cd02619">
    <property type="entry name" value="Peptidase_C1"/>
    <property type="match status" value="1"/>
</dbReference>
<reference evidence="4" key="1">
    <citation type="submission" date="2010-02" db="EMBL/GenBank/DDBJ databases">
        <title>Complete sequence of Aciduliprofundum boonei T469.</title>
        <authorList>
            <consortium name="US DOE Joint Genome Institute"/>
            <person name="Lucas S."/>
            <person name="Copeland A."/>
            <person name="Lapidus A."/>
            <person name="Cheng J.-F."/>
            <person name="Bruce D."/>
            <person name="Goodwin L."/>
            <person name="Pitluck S."/>
            <person name="Saunders E."/>
            <person name="Detter J.C."/>
            <person name="Han C."/>
            <person name="Tapia R."/>
            <person name="Land M."/>
            <person name="Hauser L."/>
            <person name="Kyrpides N."/>
            <person name="Mikhailova N."/>
            <person name="Flores G."/>
            <person name="Reysenbach A.-L."/>
            <person name="Woyke T."/>
        </authorList>
    </citation>
    <scope>NUCLEOTIDE SEQUENCE</scope>
    <source>
        <strain evidence="4">T469</strain>
    </source>
</reference>
<accession>B5IFT4</accession>
<dbReference type="InterPro" id="IPR022441">
    <property type="entry name" value="Para_beta_helix_rpt-2"/>
</dbReference>
<keyword evidence="3" id="KW-0833">Ubl conjugation pathway</keyword>